<name>A0A6M3KUK4_9ZZZZ</name>
<dbReference type="InterPro" id="IPR011050">
    <property type="entry name" value="Pectin_lyase_fold/virulence"/>
</dbReference>
<evidence type="ECO:0000313" key="1">
    <source>
        <dbReference type="EMBL" id="QJA84988.1"/>
    </source>
</evidence>
<reference evidence="1" key="1">
    <citation type="submission" date="2020-03" db="EMBL/GenBank/DDBJ databases">
        <title>The deep terrestrial virosphere.</title>
        <authorList>
            <person name="Holmfeldt K."/>
            <person name="Nilsson E."/>
            <person name="Simone D."/>
            <person name="Lopez-Fernandez M."/>
            <person name="Wu X."/>
            <person name="de Brujin I."/>
            <person name="Lundin D."/>
            <person name="Andersson A."/>
            <person name="Bertilsson S."/>
            <person name="Dopson M."/>
        </authorList>
    </citation>
    <scope>NUCLEOTIDE SEQUENCE</scope>
    <source>
        <strain evidence="1">MM415B02304</strain>
    </source>
</reference>
<organism evidence="1">
    <name type="scientific">viral metagenome</name>
    <dbReference type="NCBI Taxonomy" id="1070528"/>
    <lineage>
        <taxon>unclassified sequences</taxon>
        <taxon>metagenomes</taxon>
        <taxon>organismal metagenomes</taxon>
    </lineage>
</organism>
<dbReference type="SUPFAM" id="SSF51126">
    <property type="entry name" value="Pectin lyase-like"/>
    <property type="match status" value="1"/>
</dbReference>
<gene>
    <name evidence="1" type="ORF">MM415B02304_0007</name>
</gene>
<sequence length="549" mass="56989">MFKKFKLIGLFLLITAFVSVPAFAARYENLTVGNLKVEKALEVAGLLQAVANTTGNVWYVNSTGGTNGGGSAGKTPSHPFATVDYAIGKCTDNHGDFIIVMPGHAESFTAADGFDADVAGITIIGLGSGADMPEFTFADTDATVAVGAANVTFENLRLIAGISDIVIGIAVEAGGDNFTLSNCEFPTPTTNSFEFLDVIDLASGADGVRVVGNKYRDGSASAANHFIEAGNGTNANLMIVGNDIQGRFAVSAIWSDAIDLGAYIADNVIVNTITGQHCIEFTTTATGMIVRNNLYGDTEGSILDSGSMFTADNNISVAIDLDGIPQWVIDNGLNHLTALDGATQKYPENAVNDSIIAKMLTKNDPAVMADYDNSTDSLQAIRDVIDTNNTADQVDLDAILADTAAIPWRVVAKTDGAVLTGNDNLFIISGGPIRARVVGLVTTVIGGASNGDLQLVTTDPAATVNLNAAPVAIDTDAAGTFYNNVGGTGVFTPSTALGIKIIDPVTVDETYYLLAPGTLHFRSSAAQSGVIAWYITYQALAPGVTVTAD</sequence>
<accession>A0A6M3KUK4</accession>
<dbReference type="EMBL" id="MT142546">
    <property type="protein sequence ID" value="QJA84988.1"/>
    <property type="molecule type" value="Genomic_DNA"/>
</dbReference>
<protein>
    <submittedName>
        <fullName evidence="1">Uncharacterized protein</fullName>
    </submittedName>
</protein>
<proteinExistence type="predicted"/>
<dbReference type="AlphaFoldDB" id="A0A6M3KUK4"/>